<keyword evidence="1" id="KW-1133">Transmembrane helix</keyword>
<name>A0A7R7TD02_THETH</name>
<keyword evidence="1" id="KW-0472">Membrane</keyword>
<accession>A0A7R7TD02</accession>
<evidence type="ECO:0000256" key="1">
    <source>
        <dbReference type="SAM" id="Phobius"/>
    </source>
</evidence>
<protein>
    <submittedName>
        <fullName evidence="2">Uncharacterized protein</fullName>
    </submittedName>
</protein>
<evidence type="ECO:0000313" key="3">
    <source>
        <dbReference type="Proteomes" id="UP000596099"/>
    </source>
</evidence>
<dbReference type="GeneID" id="3168523"/>
<proteinExistence type="predicted"/>
<reference evidence="3" key="1">
    <citation type="submission" date="2021-01" db="EMBL/GenBank/DDBJ databases">
        <title>Complete Genome Sequence of Thermus thermophilus Strain HB5018, Isolated from Mine Onsen Hot Spring.</title>
        <authorList>
            <person name="Miyazaki K."/>
            <person name="Moriya T."/>
            <person name="Nemoto N."/>
            <person name="Oshima T."/>
            <person name="Yura K."/>
            <person name="Bessho Y."/>
        </authorList>
    </citation>
    <scope>NUCLEOTIDE SEQUENCE [LARGE SCALE GENOMIC DNA]</scope>
    <source>
        <strain evidence="3">HB5018</strain>
    </source>
</reference>
<sequence>MTIALLLWLEAFRLFGAGFSYFAHAALTALGALSPLEASSALAPLGPLLGGALAGVALPLPFLLAGGLLLGFAALLGRRRAA</sequence>
<feature type="transmembrane region" description="Helical" evidence="1">
    <location>
        <begin position="49"/>
        <end position="76"/>
    </location>
</feature>
<dbReference type="RefSeq" id="WP_011227664.1">
    <property type="nucleotide sequence ID" value="NZ_AP024270.1"/>
</dbReference>
<dbReference type="Proteomes" id="UP000596099">
    <property type="component" value="Chromosome"/>
</dbReference>
<dbReference type="AlphaFoldDB" id="A0A7R7TD02"/>
<gene>
    <name evidence="2" type="ORF">TthHB5018_03450</name>
</gene>
<dbReference type="EMBL" id="AP024270">
    <property type="protein sequence ID" value="BCP65411.1"/>
    <property type="molecule type" value="Genomic_DNA"/>
</dbReference>
<keyword evidence="1" id="KW-0812">Transmembrane</keyword>
<organism evidence="2 3">
    <name type="scientific">Thermus thermophilus</name>
    <dbReference type="NCBI Taxonomy" id="274"/>
    <lineage>
        <taxon>Bacteria</taxon>
        <taxon>Thermotogati</taxon>
        <taxon>Deinococcota</taxon>
        <taxon>Deinococci</taxon>
        <taxon>Thermales</taxon>
        <taxon>Thermaceae</taxon>
        <taxon>Thermus</taxon>
    </lineage>
</organism>
<evidence type="ECO:0000313" key="2">
    <source>
        <dbReference type="EMBL" id="BCP65411.1"/>
    </source>
</evidence>